<evidence type="ECO:0000256" key="1">
    <source>
        <dbReference type="SAM" id="MobiDB-lite"/>
    </source>
</evidence>
<protein>
    <submittedName>
        <fullName evidence="2">Uncharacterized protein</fullName>
    </submittedName>
</protein>
<dbReference type="EMBL" id="CAJOBJ010338889">
    <property type="protein sequence ID" value="CAF5192609.1"/>
    <property type="molecule type" value="Genomic_DNA"/>
</dbReference>
<dbReference type="Proteomes" id="UP000681720">
    <property type="component" value="Unassembled WGS sequence"/>
</dbReference>
<reference evidence="2" key="1">
    <citation type="submission" date="2021-02" db="EMBL/GenBank/DDBJ databases">
        <authorList>
            <person name="Nowell W R."/>
        </authorList>
    </citation>
    <scope>NUCLEOTIDE SEQUENCE</scope>
</reference>
<accession>A0A8S3I6H5</accession>
<feature type="region of interest" description="Disordered" evidence="1">
    <location>
        <begin position="87"/>
        <end position="106"/>
    </location>
</feature>
<gene>
    <name evidence="2" type="ORF">GIL414_LOCUS73553</name>
</gene>
<evidence type="ECO:0000313" key="3">
    <source>
        <dbReference type="Proteomes" id="UP000681720"/>
    </source>
</evidence>
<evidence type="ECO:0000313" key="2">
    <source>
        <dbReference type="EMBL" id="CAF5192609.1"/>
    </source>
</evidence>
<organism evidence="2 3">
    <name type="scientific">Rotaria magnacalcarata</name>
    <dbReference type="NCBI Taxonomy" id="392030"/>
    <lineage>
        <taxon>Eukaryota</taxon>
        <taxon>Metazoa</taxon>
        <taxon>Spiralia</taxon>
        <taxon>Gnathifera</taxon>
        <taxon>Rotifera</taxon>
        <taxon>Eurotatoria</taxon>
        <taxon>Bdelloidea</taxon>
        <taxon>Philodinida</taxon>
        <taxon>Philodinidae</taxon>
        <taxon>Rotaria</taxon>
    </lineage>
</organism>
<dbReference type="AlphaFoldDB" id="A0A8S3I6H5"/>
<comment type="caution">
    <text evidence="2">The sequence shown here is derived from an EMBL/GenBank/DDBJ whole genome shotgun (WGS) entry which is preliminary data.</text>
</comment>
<name>A0A8S3I6H5_9BILA</name>
<proteinExistence type="predicted"/>
<sequence>MGCIYDTNDYSQWSYCLEKLYKTSSVEDSPRSGRPTTVRTEENMQLVSETFAPNPQIPQRRASLDLSISCRILQHLMQDLNLKPYNPRLLQPVNKDDRNQQLEFCE</sequence>